<dbReference type="OrthoDB" id="9897095at2"/>
<name>I7KTG3_9CLOT</name>
<evidence type="ECO:0000313" key="2">
    <source>
        <dbReference type="EMBL" id="CCJ33048.1"/>
    </source>
</evidence>
<comment type="caution">
    <text evidence="2">The sequence shown here is derived from an EMBL/GenBank/DDBJ whole genome shotgun (WGS) entry which is preliminary data.</text>
</comment>
<gene>
    <name evidence="2" type="ORF">CAAU_0964</name>
</gene>
<proteinExistence type="predicted"/>
<evidence type="ECO:0000313" key="3">
    <source>
        <dbReference type="Proteomes" id="UP000007652"/>
    </source>
</evidence>
<dbReference type="RefSeq" id="WP_008908322.1">
    <property type="nucleotide sequence ID" value="NZ_CAKP01000047.1"/>
</dbReference>
<reference evidence="2 3" key="1">
    <citation type="journal article" date="2011" name="J. Bacteriol.">
        <title>Draft genome sequence of Caloramator australicus strain RC3T, a thermoanaerobe from the Great Artesian Basin of Australia.</title>
        <authorList>
            <person name="Ogg C.D."/>
            <person name="Patel B.K.C."/>
        </authorList>
    </citation>
    <scope>NUCLEOTIDE SEQUENCE [LARGE SCALE GENOMIC DNA]</scope>
    <source>
        <strain evidence="2 3">RC3</strain>
    </source>
</reference>
<feature type="coiled-coil region" evidence="1">
    <location>
        <begin position="34"/>
        <end position="61"/>
    </location>
</feature>
<accession>I7KTG3</accession>
<dbReference type="Proteomes" id="UP000007652">
    <property type="component" value="Unassembled WGS sequence"/>
</dbReference>
<keyword evidence="3" id="KW-1185">Reference proteome</keyword>
<dbReference type="EMBL" id="CAKP01000047">
    <property type="protein sequence ID" value="CCJ33048.1"/>
    <property type="molecule type" value="Genomic_DNA"/>
</dbReference>
<evidence type="ECO:0000256" key="1">
    <source>
        <dbReference type="SAM" id="Coils"/>
    </source>
</evidence>
<organism evidence="2 3">
    <name type="scientific">Caloramator australicus RC3</name>
    <dbReference type="NCBI Taxonomy" id="857293"/>
    <lineage>
        <taxon>Bacteria</taxon>
        <taxon>Bacillati</taxon>
        <taxon>Bacillota</taxon>
        <taxon>Clostridia</taxon>
        <taxon>Eubacteriales</taxon>
        <taxon>Clostridiaceae</taxon>
        <taxon>Caloramator</taxon>
    </lineage>
</organism>
<keyword evidence="1" id="KW-0175">Coiled coil</keyword>
<sequence length="70" mass="8430">MELTEREKFLLVAAISEYLAKLRQTSYYLEGLGIKYHKKKIDDVRLELMQLREKVADGEWEQYLKDYIES</sequence>
<protein>
    <submittedName>
        <fullName evidence="2">Uncharacterized protein</fullName>
    </submittedName>
</protein>
<dbReference type="AlphaFoldDB" id="I7KTG3"/>